<dbReference type="InterPro" id="IPR043159">
    <property type="entry name" value="Lectin_gal-bd_sf"/>
</dbReference>
<organism evidence="5 6">
    <name type="scientific">Neogobius melanostomus</name>
    <name type="common">round goby</name>
    <dbReference type="NCBI Taxonomy" id="47308"/>
    <lineage>
        <taxon>Eukaryota</taxon>
        <taxon>Metazoa</taxon>
        <taxon>Chordata</taxon>
        <taxon>Craniata</taxon>
        <taxon>Vertebrata</taxon>
        <taxon>Euteleostomi</taxon>
        <taxon>Actinopterygii</taxon>
        <taxon>Neopterygii</taxon>
        <taxon>Teleostei</taxon>
        <taxon>Neoteleostei</taxon>
        <taxon>Acanthomorphata</taxon>
        <taxon>Gobiaria</taxon>
        <taxon>Gobiiformes</taxon>
        <taxon>Gobioidei</taxon>
        <taxon>Gobiidae</taxon>
        <taxon>Benthophilinae</taxon>
        <taxon>Neogobiini</taxon>
        <taxon>Neogobius</taxon>
    </lineage>
</organism>
<evidence type="ECO:0000259" key="4">
    <source>
        <dbReference type="PROSITE" id="PS50228"/>
    </source>
</evidence>
<evidence type="ECO:0000313" key="5">
    <source>
        <dbReference type="Ensembl" id="ENSNMLP00000006043.1"/>
    </source>
</evidence>
<dbReference type="GO" id="GO:0030246">
    <property type="term" value="F:carbohydrate binding"/>
    <property type="evidence" value="ECO:0007669"/>
    <property type="project" value="UniProtKB-KW"/>
</dbReference>
<keyword evidence="1" id="KW-0348">Hemagglutinin</keyword>
<feature type="domain" description="SUEL-type lectin" evidence="4">
    <location>
        <begin position="147"/>
        <end position="238"/>
    </location>
</feature>
<keyword evidence="3" id="KW-0677">Repeat</keyword>
<dbReference type="Pfam" id="PF02140">
    <property type="entry name" value="SUEL_Lectin"/>
    <property type="match status" value="2"/>
</dbReference>
<accession>A0A8C6SGU0</accession>
<dbReference type="PROSITE" id="PS50228">
    <property type="entry name" value="SUEL_LECTIN"/>
    <property type="match status" value="2"/>
</dbReference>
<sequence>RLLSCPCCTLPVVFTFFHASSNKCAALFSGRYAHVFRQCALRTVCTITTGPDPVRLSGLGQVLHIDSADYGRSDRTTCSQGRPSEQLQNVNCASSTATDLVAEMCDGKSHCSVEASNSVFGDPCFGTYKYLQVSYCCKPIPIVRTGACEGHTADLSCDSGKVIRIHRADYGRSDRTICSQGRPSQQVQNVNCAASTANDHVAQMCNGKSLCSVSASNSVFGDPCGGTYKYLLVSYSCEPIPFGE</sequence>
<evidence type="ECO:0000256" key="1">
    <source>
        <dbReference type="ARBA" id="ARBA00022546"/>
    </source>
</evidence>
<reference evidence="5" key="1">
    <citation type="submission" date="2025-08" db="UniProtKB">
        <authorList>
            <consortium name="Ensembl"/>
        </authorList>
    </citation>
    <scope>IDENTIFICATION</scope>
</reference>
<dbReference type="InterPro" id="IPR000922">
    <property type="entry name" value="Lectin_gal-bd_dom"/>
</dbReference>
<feature type="domain" description="SUEL-type lectin" evidence="4">
    <location>
        <begin position="60"/>
        <end position="138"/>
    </location>
</feature>
<reference evidence="5" key="2">
    <citation type="submission" date="2025-09" db="UniProtKB">
        <authorList>
            <consortium name="Ensembl"/>
        </authorList>
    </citation>
    <scope>IDENTIFICATION</scope>
</reference>
<protein>
    <recommendedName>
        <fullName evidence="4">SUEL-type lectin domain-containing protein</fullName>
    </recommendedName>
</protein>
<evidence type="ECO:0000256" key="3">
    <source>
        <dbReference type="ARBA" id="ARBA00022737"/>
    </source>
</evidence>
<dbReference type="CDD" id="cd22827">
    <property type="entry name" value="Gal_Rha_Lectin_SUL-I-like"/>
    <property type="match status" value="1"/>
</dbReference>
<name>A0A8C6SGU0_9GOBI</name>
<keyword evidence="6" id="KW-1185">Reference proteome</keyword>
<dbReference type="AlphaFoldDB" id="A0A8C6SGU0"/>
<dbReference type="Proteomes" id="UP000694523">
    <property type="component" value="Unplaced"/>
</dbReference>
<keyword evidence="2" id="KW-0430">Lectin</keyword>
<proteinExistence type="predicted"/>
<dbReference type="Ensembl" id="ENSNMLT00000006926.1">
    <property type="protein sequence ID" value="ENSNMLP00000006043.1"/>
    <property type="gene ID" value="ENSNMLG00000004113.1"/>
</dbReference>
<dbReference type="Gene3D" id="2.60.120.740">
    <property type="match status" value="2"/>
</dbReference>
<evidence type="ECO:0000313" key="6">
    <source>
        <dbReference type="Proteomes" id="UP000694523"/>
    </source>
</evidence>
<evidence type="ECO:0000256" key="2">
    <source>
        <dbReference type="ARBA" id="ARBA00022734"/>
    </source>
</evidence>
<dbReference type="PANTHER" id="PTHR46780">
    <property type="entry name" value="PROTEIN EVA-1"/>
    <property type="match status" value="1"/>
</dbReference>
<dbReference type="FunFam" id="2.60.120.740:FF:000003">
    <property type="entry name" value="Protein eva-1 homolog C"/>
    <property type="match status" value="2"/>
</dbReference>